<feature type="compositionally biased region" description="Basic and acidic residues" evidence="8">
    <location>
        <begin position="1228"/>
        <end position="1241"/>
    </location>
</feature>
<dbReference type="PROSITE" id="PS50097">
    <property type="entry name" value="BTB"/>
    <property type="match status" value="1"/>
</dbReference>
<dbReference type="SMART" id="SM00225">
    <property type="entry name" value="BTB"/>
    <property type="match status" value="1"/>
</dbReference>
<name>A0A8S9N5T7_BRACR</name>
<evidence type="ECO:0000313" key="11">
    <source>
        <dbReference type="Proteomes" id="UP000712600"/>
    </source>
</evidence>
<dbReference type="EMBL" id="QGKX02001621">
    <property type="protein sequence ID" value="KAF3499182.1"/>
    <property type="molecule type" value="Genomic_DNA"/>
</dbReference>
<evidence type="ECO:0000256" key="1">
    <source>
        <dbReference type="ARBA" id="ARBA00004123"/>
    </source>
</evidence>
<evidence type="ECO:0000256" key="4">
    <source>
        <dbReference type="ARBA" id="ARBA00022490"/>
    </source>
</evidence>
<feature type="domain" description="BTB" evidence="9">
    <location>
        <begin position="555"/>
        <end position="622"/>
    </location>
</feature>
<dbReference type="Proteomes" id="UP000712600">
    <property type="component" value="Unassembled WGS sequence"/>
</dbReference>
<comment type="subcellular location">
    <subcellularLocation>
        <location evidence="2">Cytoplasm</location>
    </subcellularLocation>
    <subcellularLocation>
        <location evidence="1">Nucleus</location>
    </subcellularLocation>
</comment>
<evidence type="ECO:0000256" key="8">
    <source>
        <dbReference type="SAM" id="MobiDB-lite"/>
    </source>
</evidence>
<keyword evidence="6" id="KW-0539">Nucleus</keyword>
<dbReference type="InterPro" id="IPR016024">
    <property type="entry name" value="ARM-type_fold"/>
</dbReference>
<feature type="region of interest" description="Disordered" evidence="8">
    <location>
        <begin position="1195"/>
        <end position="1241"/>
    </location>
</feature>
<feature type="repeat" description="ARM" evidence="7">
    <location>
        <begin position="202"/>
        <end position="237"/>
    </location>
</feature>
<feature type="repeat" description="ARM" evidence="7">
    <location>
        <begin position="328"/>
        <end position="370"/>
    </location>
</feature>
<evidence type="ECO:0000256" key="6">
    <source>
        <dbReference type="ARBA" id="ARBA00023242"/>
    </source>
</evidence>
<keyword evidence="4" id="KW-0963">Cytoplasm</keyword>
<comment type="pathway">
    <text evidence="3">Protein modification; protein ubiquitination.</text>
</comment>
<gene>
    <name evidence="10" type="ORF">F2Q69_00044492</name>
</gene>
<accession>A0A8S9N5T7</accession>
<sequence>MEQQQPERREGRSFPERKGQKRKLEEGAAAAAEDREISASTTTDGGGDAILNEIAAQVSVLNSAFSWQESDRAAAKRATQVLAELAKNEDLVNVIVDGGAVPALMTHLQAPPYIDGDLAQKPFEHEVEKGSAFALGLLAIKPEYQKLIVDKGALHHLVNLLKRSKDGSTSRAVNSVIRRAADAITNLAHENSSIKTRVRLEGGIPPLVDLLEFSDSKVQRAAAGALRTLAFKNDDNKNQIVECSALPTLILMLGSEDAAIHYEAVGVIGNLVHSSPNIKKEVLSAGALQPVIGLLSSCCPESQREAALLLGQFASTDSDCKVHIVQRGAVRPLIEMLQSTDVQLKEMSAFALGRLAQDSHNQAGIAHSGGLGPLLKLLDSRNGSLQHNAAFALYGLADNEDNVSDFIRVGGIQKLQDGEFIVQATKDCVSKTLKRLEEKIHGRVLRHLLYLMRISEKSIQRRVALALAHLCSPEDQRTIFIDENGIFISSCLLTGLELLLGLLGSTNTKQQLDGAAALYRLANKSMALSPVDAAPPSPTQRVYLGEQYVNSATLSDVTFLVEGRRFYAHRICLLASSDAFRAMFDGGYREKDARDIEIPNIKWEVFELMMRFIYTGSVDITIEISQDLLRAADQYLLEGLKRLCEYTIAQDITLENLGGMYDLSEAFHATSLRQACILFILEHFDKLSTMHGANEKWQAKPAVMADTLDSRPHTFSIKLWPPSLPTRQALIERMTNNLSSKTIFTDKFGSLTKDQAMENAKRIEDVAFSTANLQFEREPDGDGGSAVQLYAKECSKMILEVLKKGPVCKAEQVSSASPCKETVFDISKDKRAFIEAEEAEELLKPLKEPGNVYTKICFSNRSFGLGAARVAEPILASLKDQLKVVDLSDFVAGRPEVEALEVMNIFSSALDGSVLSSLNLSDNALGEKGVRAFGTLLKSLSSLEELYLMNDGISKEAAQAVSELIPSTEKLRVLHFHNNMTGDEGAVAISEVVKRSPLLENFRCSSTRVGEGGGIALSEALENCTLMEKLDLRDNMFGTEAGVSLSKTLSRFEHLAEVYLSYLNLEDEGAIAIANALKDSAAPIEVLEMAGNDITVEAASAIAACVAAKQDLNKLNLSENELKDEGCVQIAKSVEEEHLKLQYIDMSNNYIRRAGARALAQVVIKKEGFKLLNIDGNIISEEGIEEVKEILKKTPEVLGALDENDPDGEEEEDDEEDEEKEGEGNDELESKLKKLEVNEDD</sequence>
<dbReference type="PANTHER" id="PTHR46710:SF1">
    <property type="entry name" value="ARM REPEAT PROTEIN INTERACTING WITH ABF2"/>
    <property type="match status" value="1"/>
</dbReference>
<dbReference type="FunFam" id="3.80.10.10:FF:000883">
    <property type="entry name" value="RAN GTPase-activating protein 2"/>
    <property type="match status" value="1"/>
</dbReference>
<dbReference type="SUPFAM" id="SSF48371">
    <property type="entry name" value="ARM repeat"/>
    <property type="match status" value="1"/>
</dbReference>
<reference evidence="10" key="1">
    <citation type="submission" date="2019-12" db="EMBL/GenBank/DDBJ databases">
        <title>Genome sequencing and annotation of Brassica cretica.</title>
        <authorList>
            <person name="Studholme D.J."/>
            <person name="Sarris P."/>
        </authorList>
    </citation>
    <scope>NUCLEOTIDE SEQUENCE</scope>
    <source>
        <strain evidence="10">PFS-109/04</strain>
        <tissue evidence="10">Leaf</tissue>
    </source>
</reference>
<dbReference type="InterPro" id="IPR000210">
    <property type="entry name" value="BTB/POZ_dom"/>
</dbReference>
<feature type="region of interest" description="Disordered" evidence="8">
    <location>
        <begin position="1"/>
        <end position="46"/>
    </location>
</feature>
<evidence type="ECO:0000313" key="10">
    <source>
        <dbReference type="EMBL" id="KAF3499182.1"/>
    </source>
</evidence>
<keyword evidence="5" id="KW-0677">Repeat</keyword>
<feature type="repeat" description="ARM" evidence="7">
    <location>
        <begin position="369"/>
        <end position="411"/>
    </location>
</feature>
<dbReference type="SUPFAM" id="SSF52047">
    <property type="entry name" value="RNI-like"/>
    <property type="match status" value="1"/>
</dbReference>
<dbReference type="Gene3D" id="1.10.246.200">
    <property type="entry name" value="WPP domain"/>
    <property type="match status" value="1"/>
</dbReference>
<dbReference type="SMART" id="SM00368">
    <property type="entry name" value="LRR_RI"/>
    <property type="match status" value="10"/>
</dbReference>
<dbReference type="InterPro" id="IPR000225">
    <property type="entry name" value="Armadillo"/>
</dbReference>
<feature type="repeat" description="ARM" evidence="7">
    <location>
        <begin position="244"/>
        <end position="286"/>
    </location>
</feature>
<evidence type="ECO:0000259" key="9">
    <source>
        <dbReference type="PROSITE" id="PS50097"/>
    </source>
</evidence>
<dbReference type="GO" id="GO:0005634">
    <property type="term" value="C:nucleus"/>
    <property type="evidence" value="ECO:0007669"/>
    <property type="project" value="UniProtKB-SubCell"/>
</dbReference>
<evidence type="ECO:0000256" key="5">
    <source>
        <dbReference type="ARBA" id="ARBA00022737"/>
    </source>
</evidence>
<organism evidence="10 11">
    <name type="scientific">Brassica cretica</name>
    <name type="common">Mustard</name>
    <dbReference type="NCBI Taxonomy" id="69181"/>
    <lineage>
        <taxon>Eukaryota</taxon>
        <taxon>Viridiplantae</taxon>
        <taxon>Streptophyta</taxon>
        <taxon>Embryophyta</taxon>
        <taxon>Tracheophyta</taxon>
        <taxon>Spermatophyta</taxon>
        <taxon>Magnoliopsida</taxon>
        <taxon>eudicotyledons</taxon>
        <taxon>Gunneridae</taxon>
        <taxon>Pentapetalae</taxon>
        <taxon>rosids</taxon>
        <taxon>malvids</taxon>
        <taxon>Brassicales</taxon>
        <taxon>Brassicaceae</taxon>
        <taxon>Brassiceae</taxon>
        <taxon>Brassica</taxon>
    </lineage>
</organism>
<feature type="repeat" description="ARM" evidence="7">
    <location>
        <begin position="152"/>
        <end position="202"/>
    </location>
</feature>
<protein>
    <recommendedName>
        <fullName evidence="9">BTB domain-containing protein</fullName>
    </recommendedName>
</protein>
<comment type="caution">
    <text evidence="10">The sequence shown here is derived from an EMBL/GenBank/DDBJ whole genome shotgun (WGS) entry which is preliminary data.</text>
</comment>
<feature type="compositionally biased region" description="Basic and acidic residues" evidence="8">
    <location>
        <begin position="1"/>
        <end position="37"/>
    </location>
</feature>
<dbReference type="InterPro" id="IPR001611">
    <property type="entry name" value="Leu-rich_rpt"/>
</dbReference>
<dbReference type="Gene3D" id="3.30.710.10">
    <property type="entry name" value="Potassium Channel Kv1.1, Chain A"/>
    <property type="match status" value="1"/>
</dbReference>
<dbReference type="Pfam" id="PF13516">
    <property type="entry name" value="LRR_6"/>
    <property type="match status" value="2"/>
</dbReference>
<feature type="compositionally biased region" description="Acidic residues" evidence="8">
    <location>
        <begin position="1202"/>
        <end position="1227"/>
    </location>
</feature>
<dbReference type="PROSITE" id="PS50176">
    <property type="entry name" value="ARM_REPEAT"/>
    <property type="match status" value="5"/>
</dbReference>
<dbReference type="InterPro" id="IPR044282">
    <property type="entry name" value="ABAP1/ARIA"/>
</dbReference>
<evidence type="ECO:0000256" key="3">
    <source>
        <dbReference type="ARBA" id="ARBA00004906"/>
    </source>
</evidence>
<dbReference type="FunFam" id="3.30.710.10:FF:000178">
    <property type="entry name" value="Armadillo/beta-catenin repeat family protein"/>
    <property type="match status" value="1"/>
</dbReference>
<dbReference type="GO" id="GO:0005737">
    <property type="term" value="C:cytoplasm"/>
    <property type="evidence" value="ECO:0007669"/>
    <property type="project" value="UniProtKB-SubCell"/>
</dbReference>
<dbReference type="Pfam" id="PF00514">
    <property type="entry name" value="Arm"/>
    <property type="match status" value="3"/>
</dbReference>
<dbReference type="InterPro" id="IPR038214">
    <property type="entry name" value="WPP_sf"/>
</dbReference>
<dbReference type="Pfam" id="PF13943">
    <property type="entry name" value="WPP"/>
    <property type="match status" value="1"/>
</dbReference>
<evidence type="ECO:0000256" key="2">
    <source>
        <dbReference type="ARBA" id="ARBA00004496"/>
    </source>
</evidence>
<dbReference type="InterPro" id="IPR011333">
    <property type="entry name" value="SKP1/BTB/POZ_sf"/>
</dbReference>
<dbReference type="InterPro" id="IPR011989">
    <property type="entry name" value="ARM-like"/>
</dbReference>
<dbReference type="Pfam" id="PF00651">
    <property type="entry name" value="BTB"/>
    <property type="match status" value="1"/>
</dbReference>
<dbReference type="AlphaFoldDB" id="A0A8S9N5T7"/>
<dbReference type="InterPro" id="IPR025265">
    <property type="entry name" value="WPP_dom"/>
</dbReference>
<proteinExistence type="predicted"/>
<dbReference type="SUPFAM" id="SSF54695">
    <property type="entry name" value="POZ domain"/>
    <property type="match status" value="1"/>
</dbReference>
<dbReference type="InterPro" id="IPR032675">
    <property type="entry name" value="LRR_dom_sf"/>
</dbReference>
<dbReference type="Gene3D" id="3.80.10.10">
    <property type="entry name" value="Ribonuclease Inhibitor"/>
    <property type="match status" value="2"/>
</dbReference>
<dbReference type="SMART" id="SM00185">
    <property type="entry name" value="ARM"/>
    <property type="match status" value="8"/>
</dbReference>
<dbReference type="Gene3D" id="1.25.10.10">
    <property type="entry name" value="Leucine-rich Repeat Variant"/>
    <property type="match status" value="2"/>
</dbReference>
<dbReference type="PANTHER" id="PTHR46710">
    <property type="entry name" value="ARM REPEAT PROTEIN INTERACTING WITH ABF2"/>
    <property type="match status" value="1"/>
</dbReference>
<dbReference type="CDD" id="cd18352">
    <property type="entry name" value="BTB_POZ_ARIA_plant"/>
    <property type="match status" value="1"/>
</dbReference>
<evidence type="ECO:0000256" key="7">
    <source>
        <dbReference type="PROSITE-ProRule" id="PRU00259"/>
    </source>
</evidence>